<sequence>MNLVLLNENDFTSTDRVTLTDRRFHHIKNVHKVSLGDTLRVGLLDGFLGEAVVEAISEHEVLLRVNLTEPPVPALPATLILALPRPKMLKRILETVAAMGVKEIYLINSYRVDKSYWSTPWLKPEKVDELFRLGLEQSGDTRLPKLHLRKRFKPFVEDELPAIAADTRALIAHPYNASACPAATDEPTTLAIGPEGGFIAYEVEKLEAIGFTAFHLGRRILRVETAIPATLSRLFPAY</sequence>
<dbReference type="GO" id="GO:0070042">
    <property type="term" value="F:rRNA (uridine-N3-)-methyltransferase activity"/>
    <property type="evidence" value="ECO:0007669"/>
    <property type="project" value="TreeGrafter"/>
</dbReference>
<dbReference type="NCBIfam" id="TIGR00046">
    <property type="entry name" value="RsmE family RNA methyltransferase"/>
    <property type="match status" value="1"/>
</dbReference>
<dbReference type="RefSeq" id="WP_127692264.1">
    <property type="nucleotide sequence ID" value="NZ_SACQ01000001.1"/>
</dbReference>
<evidence type="ECO:0000259" key="13">
    <source>
        <dbReference type="Pfam" id="PF04452"/>
    </source>
</evidence>
<dbReference type="SUPFAM" id="SSF75217">
    <property type="entry name" value="alpha/beta knot"/>
    <property type="match status" value="1"/>
</dbReference>
<comment type="similarity">
    <text evidence="2 12">Belongs to the RNA methyltransferase RsmE family.</text>
</comment>
<keyword evidence="16" id="KW-1185">Reference proteome</keyword>
<dbReference type="NCBIfam" id="NF008700">
    <property type="entry name" value="PRK11713.5-4"/>
    <property type="match status" value="1"/>
</dbReference>
<evidence type="ECO:0000256" key="11">
    <source>
        <dbReference type="ARBA" id="ARBA00047944"/>
    </source>
</evidence>
<evidence type="ECO:0000313" key="16">
    <source>
        <dbReference type="Proteomes" id="UP000282818"/>
    </source>
</evidence>
<dbReference type="InterPro" id="IPR046887">
    <property type="entry name" value="RsmE_PUA-like"/>
</dbReference>
<evidence type="ECO:0000256" key="10">
    <source>
        <dbReference type="ARBA" id="ARBA00025699"/>
    </source>
</evidence>
<dbReference type="Gene3D" id="3.40.1280.10">
    <property type="match status" value="1"/>
</dbReference>
<protein>
    <recommendedName>
        <fullName evidence="4 12">Ribosomal RNA small subunit methyltransferase E</fullName>
        <ecNumber evidence="3 12">2.1.1.193</ecNumber>
    </recommendedName>
</protein>
<comment type="catalytic activity">
    <reaction evidence="11 12">
        <text>uridine(1498) in 16S rRNA + S-adenosyl-L-methionine = N(3)-methyluridine(1498) in 16S rRNA + S-adenosyl-L-homocysteine + H(+)</text>
        <dbReference type="Rhea" id="RHEA:42920"/>
        <dbReference type="Rhea" id="RHEA-COMP:10283"/>
        <dbReference type="Rhea" id="RHEA-COMP:10284"/>
        <dbReference type="ChEBI" id="CHEBI:15378"/>
        <dbReference type="ChEBI" id="CHEBI:57856"/>
        <dbReference type="ChEBI" id="CHEBI:59789"/>
        <dbReference type="ChEBI" id="CHEBI:65315"/>
        <dbReference type="ChEBI" id="CHEBI:74502"/>
        <dbReference type="EC" id="2.1.1.193"/>
    </reaction>
</comment>
<dbReference type="Pfam" id="PF04452">
    <property type="entry name" value="Methyltrans_RNA"/>
    <property type="match status" value="1"/>
</dbReference>
<feature type="domain" description="Ribosomal RNA small subunit methyltransferase E PUA-like" evidence="14">
    <location>
        <begin position="19"/>
        <end position="65"/>
    </location>
</feature>
<evidence type="ECO:0000313" key="15">
    <source>
        <dbReference type="EMBL" id="RVU32095.1"/>
    </source>
</evidence>
<dbReference type="EC" id="2.1.1.193" evidence="3 12"/>
<dbReference type="PANTHER" id="PTHR30027:SF3">
    <property type="entry name" value="16S RRNA (URACIL(1498)-N(3))-METHYLTRANSFERASE"/>
    <property type="match status" value="1"/>
</dbReference>
<evidence type="ECO:0000256" key="2">
    <source>
        <dbReference type="ARBA" id="ARBA00005528"/>
    </source>
</evidence>
<accession>A0A437QCD1</accession>
<evidence type="ECO:0000256" key="9">
    <source>
        <dbReference type="ARBA" id="ARBA00022691"/>
    </source>
</evidence>
<keyword evidence="6 12" id="KW-0698">rRNA processing</keyword>
<dbReference type="InterPro" id="IPR029026">
    <property type="entry name" value="tRNA_m1G_MTases_N"/>
</dbReference>
<dbReference type="Pfam" id="PF20260">
    <property type="entry name" value="PUA_4"/>
    <property type="match status" value="1"/>
</dbReference>
<comment type="subcellular location">
    <subcellularLocation>
        <location evidence="1 12">Cytoplasm</location>
    </subcellularLocation>
</comment>
<dbReference type="InterPro" id="IPR006700">
    <property type="entry name" value="RsmE"/>
</dbReference>
<keyword evidence="9 12" id="KW-0949">S-adenosyl-L-methionine</keyword>
<comment type="caution">
    <text evidence="15">The sequence shown here is derived from an EMBL/GenBank/DDBJ whole genome shotgun (WGS) entry which is preliminary data.</text>
</comment>
<dbReference type="GO" id="GO:0005737">
    <property type="term" value="C:cytoplasm"/>
    <property type="evidence" value="ECO:0007669"/>
    <property type="project" value="UniProtKB-SubCell"/>
</dbReference>
<feature type="domain" description="Ribosomal RNA small subunit methyltransferase E methyltransferase" evidence="13">
    <location>
        <begin position="75"/>
        <end position="234"/>
    </location>
</feature>
<comment type="function">
    <text evidence="10 12">Specifically methylates the N3 position of the uracil ring of uridine 1498 (m3U1498) in 16S rRNA. Acts on the fully assembled 30S ribosomal subunit.</text>
</comment>
<keyword evidence="5 12" id="KW-0963">Cytoplasm</keyword>
<evidence type="ECO:0000256" key="3">
    <source>
        <dbReference type="ARBA" id="ARBA00012328"/>
    </source>
</evidence>
<name>A0A437QCD1_9GAMM</name>
<evidence type="ECO:0000256" key="4">
    <source>
        <dbReference type="ARBA" id="ARBA00013673"/>
    </source>
</evidence>
<evidence type="ECO:0000256" key="7">
    <source>
        <dbReference type="ARBA" id="ARBA00022603"/>
    </source>
</evidence>
<dbReference type="GO" id="GO:0070475">
    <property type="term" value="P:rRNA base methylation"/>
    <property type="evidence" value="ECO:0007669"/>
    <property type="project" value="TreeGrafter"/>
</dbReference>
<dbReference type="InterPro" id="IPR029028">
    <property type="entry name" value="Alpha/beta_knot_MTases"/>
</dbReference>
<evidence type="ECO:0000256" key="1">
    <source>
        <dbReference type="ARBA" id="ARBA00004496"/>
    </source>
</evidence>
<dbReference type="PANTHER" id="PTHR30027">
    <property type="entry name" value="RIBOSOMAL RNA SMALL SUBUNIT METHYLTRANSFERASE E"/>
    <property type="match status" value="1"/>
</dbReference>
<reference evidence="15 16" key="1">
    <citation type="submission" date="2019-01" db="EMBL/GenBank/DDBJ databases">
        <authorList>
            <person name="Chen W.-M."/>
        </authorList>
    </citation>
    <scope>NUCLEOTIDE SEQUENCE [LARGE SCALE GENOMIC DNA]</scope>
    <source>
        <strain evidence="15 16">HPM-16</strain>
    </source>
</reference>
<dbReference type="InterPro" id="IPR015947">
    <property type="entry name" value="PUA-like_sf"/>
</dbReference>
<dbReference type="PIRSF" id="PIRSF015601">
    <property type="entry name" value="MTase_slr0722"/>
    <property type="match status" value="1"/>
</dbReference>
<evidence type="ECO:0000259" key="14">
    <source>
        <dbReference type="Pfam" id="PF20260"/>
    </source>
</evidence>
<keyword evidence="7 12" id="KW-0489">Methyltransferase</keyword>
<dbReference type="EMBL" id="SACQ01000001">
    <property type="protein sequence ID" value="RVU32095.1"/>
    <property type="molecule type" value="Genomic_DNA"/>
</dbReference>
<dbReference type="CDD" id="cd18084">
    <property type="entry name" value="RsmE-like"/>
    <property type="match status" value="1"/>
</dbReference>
<dbReference type="SUPFAM" id="SSF88697">
    <property type="entry name" value="PUA domain-like"/>
    <property type="match status" value="1"/>
</dbReference>
<dbReference type="Proteomes" id="UP000282818">
    <property type="component" value="Unassembled WGS sequence"/>
</dbReference>
<proteinExistence type="inferred from homology"/>
<evidence type="ECO:0000256" key="12">
    <source>
        <dbReference type="PIRNR" id="PIRNR015601"/>
    </source>
</evidence>
<keyword evidence="8 12" id="KW-0808">Transferase</keyword>
<evidence type="ECO:0000256" key="6">
    <source>
        <dbReference type="ARBA" id="ARBA00022552"/>
    </source>
</evidence>
<evidence type="ECO:0000256" key="8">
    <source>
        <dbReference type="ARBA" id="ARBA00022679"/>
    </source>
</evidence>
<dbReference type="AlphaFoldDB" id="A0A437QCD1"/>
<gene>
    <name evidence="15" type="ORF">EOE65_00105</name>
</gene>
<evidence type="ECO:0000256" key="5">
    <source>
        <dbReference type="ARBA" id="ARBA00022490"/>
    </source>
</evidence>
<organism evidence="15 16">
    <name type="scientific">Neptunomonas marina</name>
    <dbReference type="NCBI Taxonomy" id="1815562"/>
    <lineage>
        <taxon>Bacteria</taxon>
        <taxon>Pseudomonadati</taxon>
        <taxon>Pseudomonadota</taxon>
        <taxon>Gammaproteobacteria</taxon>
        <taxon>Oceanospirillales</taxon>
        <taxon>Oceanospirillaceae</taxon>
        <taxon>Neptunomonas</taxon>
    </lineage>
</organism>
<dbReference type="InterPro" id="IPR046886">
    <property type="entry name" value="RsmE_MTase_dom"/>
</dbReference>